<accession>A0A0E1EEV9</accession>
<dbReference type="RefSeq" id="WP_000798241.1">
    <property type="nucleotide sequence ID" value="NZ_AP018935.1"/>
</dbReference>
<evidence type="ECO:0000259" key="2">
    <source>
        <dbReference type="PROSITE" id="PS50943"/>
    </source>
</evidence>
<proteinExistence type="predicted"/>
<dbReference type="CDD" id="cd00093">
    <property type="entry name" value="HTH_XRE"/>
    <property type="match status" value="1"/>
</dbReference>
<evidence type="ECO:0000313" key="6">
    <source>
        <dbReference type="EMBL" id="VED66226.1"/>
    </source>
</evidence>
<dbReference type="GeneID" id="66885149"/>
<dbReference type="InterPro" id="IPR001387">
    <property type="entry name" value="Cro/C1-type_HTH"/>
</dbReference>
<feature type="domain" description="HTH cro/C1-type" evidence="2">
    <location>
        <begin position="5"/>
        <end position="59"/>
    </location>
</feature>
<evidence type="ECO:0000313" key="7">
    <source>
        <dbReference type="Proteomes" id="UP000035174"/>
    </source>
</evidence>
<dbReference type="Proteomes" id="UP000256718">
    <property type="component" value="Unassembled WGS sequence"/>
</dbReference>
<dbReference type="EMBL" id="MAWT01000001">
    <property type="protein sequence ID" value="OCM72784.1"/>
    <property type="molecule type" value="Genomic_DNA"/>
</dbReference>
<gene>
    <name evidence="4" type="ORF">AX245_02080</name>
    <name evidence="5" type="ORF">C4618_11360</name>
    <name evidence="6" type="ORF">NCTC8184_02329</name>
    <name evidence="3" type="ORF">WA45_02395</name>
</gene>
<organism evidence="5 9">
    <name type="scientific">Streptococcus agalactiae</name>
    <dbReference type="NCBI Taxonomy" id="1311"/>
    <lineage>
        <taxon>Bacteria</taxon>
        <taxon>Bacillati</taxon>
        <taxon>Bacillota</taxon>
        <taxon>Bacilli</taxon>
        <taxon>Lactobacillales</taxon>
        <taxon>Streptococcaceae</taxon>
        <taxon>Streptococcus</taxon>
    </lineage>
</organism>
<dbReference type="PANTHER" id="PTHR46558">
    <property type="entry name" value="TRACRIPTIONAL REGULATORY PROTEIN-RELATED-RELATED"/>
    <property type="match status" value="1"/>
</dbReference>
<dbReference type="SUPFAM" id="SSF47413">
    <property type="entry name" value="lambda repressor-like DNA-binding domains"/>
    <property type="match status" value="1"/>
</dbReference>
<dbReference type="AlphaFoldDB" id="A0A0E1EEV9"/>
<evidence type="ECO:0000313" key="8">
    <source>
        <dbReference type="Proteomes" id="UP000093122"/>
    </source>
</evidence>
<reference evidence="6 10" key="4">
    <citation type="submission" date="2018-12" db="EMBL/GenBank/DDBJ databases">
        <authorList>
            <consortium name="Pathogen Informatics"/>
        </authorList>
    </citation>
    <scope>NUCLEOTIDE SEQUENCE [LARGE SCALE GENOMIC DNA]</scope>
    <source>
        <strain evidence="6 10">NCTC8184</strain>
    </source>
</reference>
<dbReference type="PANTHER" id="PTHR46558:SF4">
    <property type="entry name" value="DNA-BIDING PHAGE PROTEIN"/>
    <property type="match status" value="1"/>
</dbReference>
<reference evidence="3 7" key="1">
    <citation type="journal article" date="2015" name="PLoS ONE">
        <title>Genomic analysis reveals the molecular basis for capsule loss in the group B streptococcus population.</title>
        <authorList>
            <consortium name="DEVANI Consortium"/>
            <person name="Rosini R."/>
            <person name="Campisi E."/>
            <person name="De Chiara M."/>
            <person name="Tettelin H."/>
            <person name="Rinaudo D."/>
            <person name="Toniolo C."/>
            <person name="Metruccio M."/>
            <person name="Guidotti S."/>
            <person name="Sorensen U.B."/>
            <person name="Kilian M."/>
            <person name="Ramirez M."/>
            <person name="Janulczyk R."/>
            <person name="Donati C."/>
            <person name="Grandi G."/>
            <person name="Margarit I."/>
        </authorList>
    </citation>
    <scope>NUCLEOTIDE SEQUENCE [LARGE SCALE GENOMIC DNA]</scope>
    <source>
        <strain evidence="3 7">ES-PW-063</strain>
    </source>
</reference>
<reference evidence="4 8" key="2">
    <citation type="journal article" date="2016" name="Sci. Rep.">
        <title>Serotype IV Streptococcus agalactiae ST-452 has arisen from large genomic recombination events between CC23 and the hypervirulent CC17 lineages.</title>
        <authorList>
            <person name="Campisi E."/>
            <person name="Rinaudo C.D."/>
            <person name="Donati C."/>
            <person name="Barucco M."/>
            <person name="Torricelli G."/>
            <person name="Edwards M.S."/>
            <person name="Baker C.J."/>
            <person name="Margarit I."/>
            <person name="Rosini R."/>
        </authorList>
    </citation>
    <scope>NUCLEOTIDE SEQUENCE [LARGE SCALE GENOMIC DNA]</scope>
    <source>
        <strain evidence="4 8">CZ-PW-140</strain>
    </source>
</reference>
<reference evidence="5 9" key="3">
    <citation type="journal article" date="2018" name="Emerg. Microbes Infect.">
        <title>Phenotypic and molecular analysis of nontypeable Group B streptococci: identification of cps2a and hybrid cps2a/cps5 Group B streptococcal capsule gene clusters.</title>
        <authorList>
            <person name="Alhhazmi A."/>
            <person name="Tyrrell G.J."/>
        </authorList>
    </citation>
    <scope>NUCLEOTIDE SEQUENCE [LARGE SCALE GENOMIC DNA]</scope>
    <source>
        <strain evidence="5 9">PLGBS17</strain>
    </source>
</reference>
<dbReference type="Proteomes" id="UP000268870">
    <property type="component" value="Chromosome"/>
</dbReference>
<dbReference type="SMART" id="SM00530">
    <property type="entry name" value="HTH_XRE"/>
    <property type="match status" value="1"/>
</dbReference>
<evidence type="ECO:0000313" key="3">
    <source>
        <dbReference type="EMBL" id="KLJ30417.1"/>
    </source>
</evidence>
<dbReference type="Proteomes" id="UP000035174">
    <property type="component" value="Unassembled WGS sequence"/>
</dbReference>
<dbReference type="Proteomes" id="UP000093122">
    <property type="component" value="Unassembled WGS sequence"/>
</dbReference>
<sequence>MKNSLQKLRKSRKLSQAELAVALGVTRQTIISLEKEKYTASLELAFKIARYFDKQIEEVFIYTESEGG</sequence>
<dbReference type="GO" id="GO:0003677">
    <property type="term" value="F:DNA binding"/>
    <property type="evidence" value="ECO:0007669"/>
    <property type="project" value="UniProtKB-KW"/>
</dbReference>
<dbReference type="OMA" id="RAMRNWS"/>
<dbReference type="InterPro" id="IPR010982">
    <property type="entry name" value="Lambda_DNA-bd_dom_sf"/>
</dbReference>
<keyword evidence="1" id="KW-0238">DNA-binding</keyword>
<protein>
    <submittedName>
        <fullName evidence="5 6">Transcriptional regulator</fullName>
    </submittedName>
</protein>
<name>A0A0E1EEV9_STRAG</name>
<evidence type="ECO:0000313" key="9">
    <source>
        <dbReference type="Proteomes" id="UP000256718"/>
    </source>
</evidence>
<evidence type="ECO:0000256" key="1">
    <source>
        <dbReference type="ARBA" id="ARBA00023125"/>
    </source>
</evidence>
<dbReference type="EMBL" id="LCVB01000015">
    <property type="protein sequence ID" value="KLJ30417.1"/>
    <property type="molecule type" value="Genomic_DNA"/>
</dbReference>
<dbReference type="EMBL" id="LR134265">
    <property type="protein sequence ID" value="VED66226.1"/>
    <property type="molecule type" value="Genomic_DNA"/>
</dbReference>
<evidence type="ECO:0000313" key="5">
    <source>
        <dbReference type="EMBL" id="RDY77359.1"/>
    </source>
</evidence>
<dbReference type="PROSITE" id="PS50943">
    <property type="entry name" value="HTH_CROC1"/>
    <property type="match status" value="1"/>
</dbReference>
<dbReference type="Pfam" id="PF01381">
    <property type="entry name" value="HTH_3"/>
    <property type="match status" value="1"/>
</dbReference>
<dbReference type="EMBL" id="QHGZ01000227">
    <property type="protein sequence ID" value="RDY77359.1"/>
    <property type="molecule type" value="Genomic_DNA"/>
</dbReference>
<dbReference type="KEGG" id="sage:EN72_01165"/>
<dbReference type="Gene3D" id="1.10.260.40">
    <property type="entry name" value="lambda repressor-like DNA-binding domains"/>
    <property type="match status" value="1"/>
</dbReference>
<evidence type="ECO:0000313" key="10">
    <source>
        <dbReference type="Proteomes" id="UP000268870"/>
    </source>
</evidence>
<evidence type="ECO:0000313" key="4">
    <source>
        <dbReference type="EMBL" id="OCM72784.1"/>
    </source>
</evidence>